<gene>
    <name evidence="1" type="ORF">Ahy_B09g098480</name>
</gene>
<name>A0A444XRF5_ARAHY</name>
<proteinExistence type="predicted"/>
<evidence type="ECO:0008006" key="3">
    <source>
        <dbReference type="Google" id="ProtNLM"/>
    </source>
</evidence>
<dbReference type="EMBL" id="SDMP01000019">
    <property type="protein sequence ID" value="RYQ92292.1"/>
    <property type="molecule type" value="Genomic_DNA"/>
</dbReference>
<evidence type="ECO:0000313" key="1">
    <source>
        <dbReference type="EMBL" id="RYQ92292.1"/>
    </source>
</evidence>
<evidence type="ECO:0000313" key="2">
    <source>
        <dbReference type="Proteomes" id="UP000289738"/>
    </source>
</evidence>
<dbReference type="Proteomes" id="UP000289738">
    <property type="component" value="Chromosome B09"/>
</dbReference>
<protein>
    <recommendedName>
        <fullName evidence="3">Aminotransferase-like plant mobile domain-containing protein</fullName>
    </recommendedName>
</protein>
<keyword evidence="2" id="KW-1185">Reference proteome</keyword>
<dbReference type="AlphaFoldDB" id="A0A444XRF5"/>
<sequence>MPKLKGYLLHGECTIMLEDVAMIFGLWTHGFSVTESSDHITSSLEIEFINQFGNVPRPNDHRGSGIKLSWFRNLKRNLHLTNQVSKKIEKSGITVHSRYLPLLH</sequence>
<reference evidence="1 2" key="1">
    <citation type="submission" date="2019-01" db="EMBL/GenBank/DDBJ databases">
        <title>Sequencing of cultivated peanut Arachis hypogaea provides insights into genome evolution and oil improvement.</title>
        <authorList>
            <person name="Chen X."/>
        </authorList>
    </citation>
    <scope>NUCLEOTIDE SEQUENCE [LARGE SCALE GENOMIC DNA]</scope>
    <source>
        <strain evidence="2">cv. Fuhuasheng</strain>
        <tissue evidence="1">Leaves</tissue>
    </source>
</reference>
<comment type="caution">
    <text evidence="1">The sequence shown here is derived from an EMBL/GenBank/DDBJ whole genome shotgun (WGS) entry which is preliminary data.</text>
</comment>
<organism evidence="1 2">
    <name type="scientific">Arachis hypogaea</name>
    <name type="common">Peanut</name>
    <dbReference type="NCBI Taxonomy" id="3818"/>
    <lineage>
        <taxon>Eukaryota</taxon>
        <taxon>Viridiplantae</taxon>
        <taxon>Streptophyta</taxon>
        <taxon>Embryophyta</taxon>
        <taxon>Tracheophyta</taxon>
        <taxon>Spermatophyta</taxon>
        <taxon>Magnoliopsida</taxon>
        <taxon>eudicotyledons</taxon>
        <taxon>Gunneridae</taxon>
        <taxon>Pentapetalae</taxon>
        <taxon>rosids</taxon>
        <taxon>fabids</taxon>
        <taxon>Fabales</taxon>
        <taxon>Fabaceae</taxon>
        <taxon>Papilionoideae</taxon>
        <taxon>50 kb inversion clade</taxon>
        <taxon>dalbergioids sensu lato</taxon>
        <taxon>Dalbergieae</taxon>
        <taxon>Pterocarpus clade</taxon>
        <taxon>Arachis</taxon>
    </lineage>
</organism>
<accession>A0A444XRF5</accession>